<dbReference type="PANTHER" id="PTHR21485:SF6">
    <property type="entry name" value="N-ACYLNEURAMINATE CYTIDYLYLTRANSFERASE-RELATED"/>
    <property type="match status" value="1"/>
</dbReference>
<dbReference type="Proteomes" id="UP000313645">
    <property type="component" value="Unassembled WGS sequence"/>
</dbReference>
<evidence type="ECO:0000313" key="13">
    <source>
        <dbReference type="EMBL" id="TBW56806.1"/>
    </source>
</evidence>
<comment type="similarity">
    <text evidence="3 12">Belongs to the KdsC family.</text>
</comment>
<reference evidence="13 14" key="1">
    <citation type="submission" date="2019-02" db="EMBL/GenBank/DDBJ databases">
        <title>Marinobacter halodurans sp. nov., a marine bacterium isolated from sea tidal flat.</title>
        <authorList>
            <person name="Yoo Y."/>
            <person name="Lee D.W."/>
            <person name="Kim B.S."/>
            <person name="Kim J.-J."/>
        </authorList>
    </citation>
    <scope>NUCLEOTIDE SEQUENCE [LARGE SCALE GENOMIC DNA]</scope>
    <source>
        <strain evidence="13 14">YJ-S3-2</strain>
    </source>
</reference>
<keyword evidence="10 12" id="KW-0448">Lipopolysaccharide biosynthesis</keyword>
<dbReference type="EC" id="3.1.3.45" evidence="5 12"/>
<evidence type="ECO:0000256" key="12">
    <source>
        <dbReference type="PIRNR" id="PIRNR006118"/>
    </source>
</evidence>
<comment type="function">
    <text evidence="12">Catalyzes the hydrolysis of 3-deoxy-D-manno-octulosonate 8-phosphate (KDO 8-P) to 3-deoxy-D-manno-octulosonate (KDO) and inorganic phosphate.</text>
</comment>
<comment type="catalytic activity">
    <reaction evidence="1 12">
        <text>3-deoxy-alpha-D-manno-2-octulosonate-8-phosphate + H2O = 3-deoxy-alpha-D-manno-oct-2-ulosonate + phosphate</text>
        <dbReference type="Rhea" id="RHEA:11500"/>
        <dbReference type="ChEBI" id="CHEBI:15377"/>
        <dbReference type="ChEBI" id="CHEBI:43474"/>
        <dbReference type="ChEBI" id="CHEBI:85985"/>
        <dbReference type="ChEBI" id="CHEBI:85986"/>
        <dbReference type="EC" id="3.1.3.45"/>
    </reaction>
</comment>
<evidence type="ECO:0000256" key="7">
    <source>
        <dbReference type="ARBA" id="ARBA00022723"/>
    </source>
</evidence>
<proteinExistence type="inferred from homology"/>
<dbReference type="RefSeq" id="WP_131480651.1">
    <property type="nucleotide sequence ID" value="NZ_SJDL01000009.1"/>
</dbReference>
<dbReference type="InterPro" id="IPR010023">
    <property type="entry name" value="KdsC_fam"/>
</dbReference>
<dbReference type="Pfam" id="PF08282">
    <property type="entry name" value="Hydrolase_3"/>
    <property type="match status" value="1"/>
</dbReference>
<dbReference type="InterPro" id="IPR050793">
    <property type="entry name" value="CMP-NeuNAc_synthase"/>
</dbReference>
<dbReference type="EMBL" id="SJDL01000009">
    <property type="protein sequence ID" value="TBW56806.1"/>
    <property type="molecule type" value="Genomic_DNA"/>
</dbReference>
<keyword evidence="14" id="KW-1185">Reference proteome</keyword>
<evidence type="ECO:0000256" key="10">
    <source>
        <dbReference type="ARBA" id="ARBA00022985"/>
    </source>
</evidence>
<evidence type="ECO:0000313" key="14">
    <source>
        <dbReference type="Proteomes" id="UP000313645"/>
    </source>
</evidence>
<keyword evidence="9 12" id="KW-0460">Magnesium</keyword>
<comment type="cofactor">
    <cofactor evidence="2 12">
        <name>Mg(2+)</name>
        <dbReference type="ChEBI" id="CHEBI:18420"/>
    </cofactor>
</comment>
<dbReference type="SFLD" id="SFLDG01136">
    <property type="entry name" value="C1.6:_Phosphoserine_Phosphatas"/>
    <property type="match status" value="1"/>
</dbReference>
<protein>
    <recommendedName>
        <fullName evidence="6 12">3-deoxy-D-manno-octulosonate 8-phosphate phosphatase KdsC</fullName>
        <ecNumber evidence="5 12">3.1.3.45</ecNumber>
    </recommendedName>
    <alternativeName>
        <fullName evidence="11 12">KDO 8-P phosphatase</fullName>
    </alternativeName>
</protein>
<sequence>MERPLPDDLISKAAGIRLLALDVDGVLTDGRLYFTAQGDEMKAFNILDGHGIKQLQRAGVDIAIITGRNSPLTARRARDLGIKHLQQGREDKEAALRELLQTLDLPAEQAAYMGDDLPDLGAIMLAGLGLSVPNGHWYIREQADYTTEAAGGEGAVREICDLILQAQNKLADLHLTYHARGA</sequence>
<dbReference type="Gene3D" id="3.40.50.1000">
    <property type="entry name" value="HAD superfamily/HAD-like"/>
    <property type="match status" value="1"/>
</dbReference>
<keyword evidence="8 12" id="KW-0378">Hydrolase</keyword>
<evidence type="ECO:0000256" key="3">
    <source>
        <dbReference type="ARBA" id="ARBA00005893"/>
    </source>
</evidence>
<comment type="subunit">
    <text evidence="4 12">Homotetramer.</text>
</comment>
<dbReference type="SFLD" id="SFLDS00003">
    <property type="entry name" value="Haloacid_Dehalogenase"/>
    <property type="match status" value="1"/>
</dbReference>
<organism evidence="13 14">
    <name type="scientific">Marinobacter halodurans</name>
    <dbReference type="NCBI Taxonomy" id="2528979"/>
    <lineage>
        <taxon>Bacteria</taxon>
        <taxon>Pseudomonadati</taxon>
        <taxon>Pseudomonadota</taxon>
        <taxon>Gammaproteobacteria</taxon>
        <taxon>Pseudomonadales</taxon>
        <taxon>Marinobacteraceae</taxon>
        <taxon>Marinobacter</taxon>
    </lineage>
</organism>
<dbReference type="PANTHER" id="PTHR21485">
    <property type="entry name" value="HAD SUPERFAMILY MEMBERS CMAS AND KDSC"/>
    <property type="match status" value="1"/>
</dbReference>
<evidence type="ECO:0000256" key="9">
    <source>
        <dbReference type="ARBA" id="ARBA00022842"/>
    </source>
</evidence>
<evidence type="ECO:0000256" key="11">
    <source>
        <dbReference type="ARBA" id="ARBA00031051"/>
    </source>
</evidence>
<gene>
    <name evidence="13" type="ORF">EZI54_07590</name>
</gene>
<evidence type="ECO:0000256" key="2">
    <source>
        <dbReference type="ARBA" id="ARBA00001946"/>
    </source>
</evidence>
<dbReference type="CDD" id="cd01630">
    <property type="entry name" value="HAD_KDO-like"/>
    <property type="match status" value="1"/>
</dbReference>
<dbReference type="InterPro" id="IPR023214">
    <property type="entry name" value="HAD_sf"/>
</dbReference>
<keyword evidence="7 12" id="KW-0479">Metal-binding</keyword>
<accession>A0ABY1ZLQ0</accession>
<name>A0ABY1ZLQ0_9GAMM</name>
<dbReference type="SFLD" id="SFLDG01138">
    <property type="entry name" value="C1.6.2:_Deoxy-d-mannose-octulo"/>
    <property type="match status" value="1"/>
</dbReference>
<evidence type="ECO:0000256" key="8">
    <source>
        <dbReference type="ARBA" id="ARBA00022801"/>
    </source>
</evidence>
<dbReference type="PIRSF" id="PIRSF006118">
    <property type="entry name" value="KDO8-P_Ptase"/>
    <property type="match status" value="1"/>
</dbReference>
<evidence type="ECO:0000256" key="6">
    <source>
        <dbReference type="ARBA" id="ARBA00020092"/>
    </source>
</evidence>
<evidence type="ECO:0000256" key="1">
    <source>
        <dbReference type="ARBA" id="ARBA00000898"/>
    </source>
</evidence>
<dbReference type="SUPFAM" id="SSF56784">
    <property type="entry name" value="HAD-like"/>
    <property type="match status" value="1"/>
</dbReference>
<dbReference type="GO" id="GO:0016787">
    <property type="term" value="F:hydrolase activity"/>
    <property type="evidence" value="ECO:0007669"/>
    <property type="project" value="UniProtKB-KW"/>
</dbReference>
<evidence type="ECO:0000256" key="5">
    <source>
        <dbReference type="ARBA" id="ARBA00013066"/>
    </source>
</evidence>
<dbReference type="InterPro" id="IPR036412">
    <property type="entry name" value="HAD-like_sf"/>
</dbReference>
<comment type="caution">
    <text evidence="13">The sequence shown here is derived from an EMBL/GenBank/DDBJ whole genome shotgun (WGS) entry which is preliminary data.</text>
</comment>
<evidence type="ECO:0000256" key="4">
    <source>
        <dbReference type="ARBA" id="ARBA00011881"/>
    </source>
</evidence>
<dbReference type="NCBIfam" id="TIGR01670">
    <property type="entry name" value="KdsC-phosphatas"/>
    <property type="match status" value="1"/>
</dbReference>